<sequence length="51" mass="5142">AIHITTAAVDETCAQPWVMPGGASVLIPIPSAIDTLATDLFAPPPTAAATR</sequence>
<feature type="non-terminal residue" evidence="1">
    <location>
        <position position="1"/>
    </location>
</feature>
<accession>X0TRQ1</accession>
<reference evidence="1" key="1">
    <citation type="journal article" date="2014" name="Front. Microbiol.">
        <title>High frequency of phylogenetically diverse reductive dehalogenase-homologous genes in deep subseafloor sedimentary metagenomes.</title>
        <authorList>
            <person name="Kawai M."/>
            <person name="Futagami T."/>
            <person name="Toyoda A."/>
            <person name="Takaki Y."/>
            <person name="Nishi S."/>
            <person name="Hori S."/>
            <person name="Arai W."/>
            <person name="Tsubouchi T."/>
            <person name="Morono Y."/>
            <person name="Uchiyama I."/>
            <person name="Ito T."/>
            <person name="Fujiyama A."/>
            <person name="Inagaki F."/>
            <person name="Takami H."/>
        </authorList>
    </citation>
    <scope>NUCLEOTIDE SEQUENCE</scope>
    <source>
        <strain evidence="1">Expedition CK06-06</strain>
    </source>
</reference>
<dbReference type="AlphaFoldDB" id="X0TRQ1"/>
<comment type="caution">
    <text evidence="1">The sequence shown here is derived from an EMBL/GenBank/DDBJ whole genome shotgun (WGS) entry which is preliminary data.</text>
</comment>
<proteinExistence type="predicted"/>
<evidence type="ECO:0000313" key="1">
    <source>
        <dbReference type="EMBL" id="GAF89876.1"/>
    </source>
</evidence>
<name>X0TRQ1_9ZZZZ</name>
<protein>
    <submittedName>
        <fullName evidence="1">Uncharacterized protein</fullName>
    </submittedName>
</protein>
<dbReference type="EMBL" id="BARS01010110">
    <property type="protein sequence ID" value="GAF89876.1"/>
    <property type="molecule type" value="Genomic_DNA"/>
</dbReference>
<gene>
    <name evidence="1" type="ORF">S01H1_18845</name>
</gene>
<organism evidence="1">
    <name type="scientific">marine sediment metagenome</name>
    <dbReference type="NCBI Taxonomy" id="412755"/>
    <lineage>
        <taxon>unclassified sequences</taxon>
        <taxon>metagenomes</taxon>
        <taxon>ecological metagenomes</taxon>
    </lineage>
</organism>